<name>A0A9X2WFD2_9GAMM</name>
<dbReference type="PROSITE" id="PS51257">
    <property type="entry name" value="PROKAR_LIPOPROTEIN"/>
    <property type="match status" value="1"/>
</dbReference>
<feature type="signal peptide" evidence="5">
    <location>
        <begin position="1"/>
        <end position="22"/>
    </location>
</feature>
<dbReference type="Pfam" id="PF06537">
    <property type="entry name" value="DHOR"/>
    <property type="match status" value="2"/>
</dbReference>
<dbReference type="InterPro" id="IPR051395">
    <property type="entry name" value="Cytochrome_c_Peroxidase/MauG"/>
</dbReference>
<keyword evidence="1 4" id="KW-0349">Heme</keyword>
<dbReference type="PANTHER" id="PTHR30600">
    <property type="entry name" value="CYTOCHROME C PEROXIDASE-RELATED"/>
    <property type="match status" value="1"/>
</dbReference>
<keyword evidence="8" id="KW-1185">Reference proteome</keyword>
<sequence>MIRTGYLLLTTLLLLAGCGASDNSGSDADKQAQVWLPVGGAATVEWQASLGFLQFIPGLPLEELAQVSRGRELFVADWEMAPGARPQLDGLGPLFVAGACDLCHTANGRAASLLADGQIGSGLLFRLGDASGQPDPHLGGQLQPFATVGRGEGDVSWQDDGSGKPQFVLSNPTHALAAGVHLGPRLSPQLTGVGLLNLVPEEQILAYEDESDSNADGISGRAHRLQREGQDCIGRFGWKAMQCSLRGQSAGALQQDMGLTSVVNPQEPCTEHQDICASQPSGGNPEVSAEALGQINEFLSVLAVYERRVSDNAAFERGAQLFAQTGCEACHRPTLTTRTDAALAPLRGQTIYAYTDLLLHDMGADLSDGVGEGNAQPQEWRTPPLWGLGLLENDGVSRFLHDGRAQTLPQAILWHGGEGLAAKQAFEQLEQSQRADLLSFLRAI</sequence>
<evidence type="ECO:0000259" key="6">
    <source>
        <dbReference type="PROSITE" id="PS51007"/>
    </source>
</evidence>
<evidence type="ECO:0000256" key="2">
    <source>
        <dbReference type="ARBA" id="ARBA00022723"/>
    </source>
</evidence>
<organism evidence="7 8">
    <name type="scientific">Thalassolituus pacificus</name>
    <dbReference type="NCBI Taxonomy" id="2975440"/>
    <lineage>
        <taxon>Bacteria</taxon>
        <taxon>Pseudomonadati</taxon>
        <taxon>Pseudomonadota</taxon>
        <taxon>Gammaproteobacteria</taxon>
        <taxon>Oceanospirillales</taxon>
        <taxon>Oceanospirillaceae</taxon>
        <taxon>Thalassolituus</taxon>
    </lineage>
</organism>
<dbReference type="Proteomes" id="UP001147830">
    <property type="component" value="Unassembled WGS sequence"/>
</dbReference>
<feature type="domain" description="Cytochrome c" evidence="6">
    <location>
        <begin position="313"/>
        <end position="444"/>
    </location>
</feature>
<keyword evidence="3 4" id="KW-0408">Iron</keyword>
<gene>
    <name evidence="7" type="ORF">NYR02_10195</name>
</gene>
<dbReference type="EMBL" id="JAOANI010000015">
    <property type="protein sequence ID" value="MCT7359392.1"/>
    <property type="molecule type" value="Genomic_DNA"/>
</dbReference>
<dbReference type="GO" id="GO:0020037">
    <property type="term" value="F:heme binding"/>
    <property type="evidence" value="ECO:0007669"/>
    <property type="project" value="InterPro"/>
</dbReference>
<dbReference type="InterPro" id="IPR036909">
    <property type="entry name" value="Cyt_c-like_dom_sf"/>
</dbReference>
<dbReference type="SUPFAM" id="SSF46626">
    <property type="entry name" value="Cytochrome c"/>
    <property type="match status" value="1"/>
</dbReference>
<dbReference type="AlphaFoldDB" id="A0A9X2WFD2"/>
<dbReference type="GO" id="GO:0046872">
    <property type="term" value="F:metal ion binding"/>
    <property type="evidence" value="ECO:0007669"/>
    <property type="project" value="UniProtKB-KW"/>
</dbReference>
<dbReference type="GO" id="GO:0004130">
    <property type="term" value="F:cytochrome-c peroxidase activity"/>
    <property type="evidence" value="ECO:0007669"/>
    <property type="project" value="TreeGrafter"/>
</dbReference>
<reference evidence="7" key="1">
    <citation type="journal article" date="2022" name="Front. Microbiol.">
        <title>Genome-based taxonomic rearrangement of Oceanobacter-related bacteria including the description of Thalassolituus hydrocarbonoclasticus sp. nov. and Thalassolituus pacificus sp. nov. and emended description of the genus Thalassolituus.</title>
        <authorList>
            <person name="Dong C."/>
            <person name="Wei L."/>
            <person name="Wang J."/>
            <person name="Lai Q."/>
            <person name="Huang Z."/>
            <person name="Shao Z."/>
        </authorList>
    </citation>
    <scope>NUCLEOTIDE SEQUENCE</scope>
    <source>
        <strain evidence="7">59MF3M-4</strain>
    </source>
</reference>
<proteinExistence type="predicted"/>
<reference evidence="7" key="2">
    <citation type="submission" date="2022-08" db="EMBL/GenBank/DDBJ databases">
        <authorList>
            <person name="Dong C."/>
        </authorList>
    </citation>
    <scope>NUCLEOTIDE SEQUENCE</scope>
    <source>
        <strain evidence="7">59MF3M-4</strain>
    </source>
</reference>
<evidence type="ECO:0000256" key="3">
    <source>
        <dbReference type="ARBA" id="ARBA00023004"/>
    </source>
</evidence>
<keyword evidence="5" id="KW-0732">Signal</keyword>
<evidence type="ECO:0000313" key="8">
    <source>
        <dbReference type="Proteomes" id="UP001147830"/>
    </source>
</evidence>
<protein>
    <submittedName>
        <fullName evidence="7">C-type cytochrome</fullName>
    </submittedName>
</protein>
<dbReference type="PROSITE" id="PS51007">
    <property type="entry name" value="CYTC"/>
    <property type="match status" value="1"/>
</dbReference>
<evidence type="ECO:0000313" key="7">
    <source>
        <dbReference type="EMBL" id="MCT7359392.1"/>
    </source>
</evidence>
<dbReference type="InterPro" id="IPR010538">
    <property type="entry name" value="DHOR"/>
</dbReference>
<accession>A0A9X2WFD2</accession>
<dbReference type="InterPro" id="IPR009056">
    <property type="entry name" value="Cyt_c-like_dom"/>
</dbReference>
<dbReference type="Gene3D" id="1.10.760.10">
    <property type="entry name" value="Cytochrome c-like domain"/>
    <property type="match status" value="1"/>
</dbReference>
<dbReference type="GO" id="GO:0009055">
    <property type="term" value="F:electron transfer activity"/>
    <property type="evidence" value="ECO:0007669"/>
    <property type="project" value="InterPro"/>
</dbReference>
<comment type="caution">
    <text evidence="7">The sequence shown here is derived from an EMBL/GenBank/DDBJ whole genome shotgun (WGS) entry which is preliminary data.</text>
</comment>
<evidence type="ECO:0000256" key="5">
    <source>
        <dbReference type="SAM" id="SignalP"/>
    </source>
</evidence>
<evidence type="ECO:0000256" key="4">
    <source>
        <dbReference type="PROSITE-ProRule" id="PRU00433"/>
    </source>
</evidence>
<dbReference type="PANTHER" id="PTHR30600:SF4">
    <property type="entry name" value="CYTOCHROME C DOMAIN-CONTAINING PROTEIN"/>
    <property type="match status" value="1"/>
</dbReference>
<feature type="chain" id="PRO_5040799924" evidence="5">
    <location>
        <begin position="23"/>
        <end position="444"/>
    </location>
</feature>
<keyword evidence="2 4" id="KW-0479">Metal-binding</keyword>
<evidence type="ECO:0000256" key="1">
    <source>
        <dbReference type="ARBA" id="ARBA00022617"/>
    </source>
</evidence>